<proteinExistence type="predicted"/>
<dbReference type="Gene3D" id="3.40.50.150">
    <property type="entry name" value="Vaccinia Virus protein VP39"/>
    <property type="match status" value="1"/>
</dbReference>
<sequence length="270" mass="29672">MNDDRRAGYTHGHHESVLRSHQRRTAQDSAGYLLPYLKPGLSLLDVGCGPGTITADLADIVAPGPVTAIDQFADVLDVARGEAEQRNLSNVSFATADVERLDMADGTFDVVHAHQVLQHVADPVRALAEMRRVCAPGGIVAARDADYAGFVWFPRLAPLDFWRDIYQRAARANGGEPDAGRRLLSWALEAGFDDVTPTGSLWCYATAETREWWGGMWADRILHSGIARDILRYGLATTAQLEEISQAWREWAAAKDGWLAIPHGEIICRA</sequence>
<reference evidence="3" key="2">
    <citation type="submission" date="2014-04" db="EMBL/GenBank/DDBJ databases">
        <authorList>
            <person name="Urmite Genomes U."/>
        </authorList>
    </citation>
    <scope>NUCLEOTIDE SEQUENCE</scope>
    <source>
        <strain evidence="3">DSM 44626</strain>
    </source>
</reference>
<dbReference type="eggNOG" id="COG2226">
    <property type="taxonomic scope" value="Bacteria"/>
</dbReference>
<dbReference type="Proteomes" id="UP000028880">
    <property type="component" value="Unassembled WGS sequence"/>
</dbReference>
<dbReference type="PANTHER" id="PTHR43591:SF24">
    <property type="entry name" value="2-METHOXY-6-POLYPRENYL-1,4-BENZOQUINOL METHYLASE, MITOCHONDRIAL"/>
    <property type="match status" value="1"/>
</dbReference>
<keyword evidence="3" id="KW-0808">Transferase</keyword>
<dbReference type="InterPro" id="IPR029063">
    <property type="entry name" value="SAM-dependent_MTases_sf"/>
</dbReference>
<name>A0A024K493_9MYCO</name>
<dbReference type="PANTHER" id="PTHR43591">
    <property type="entry name" value="METHYLTRANSFERASE"/>
    <property type="match status" value="1"/>
</dbReference>
<feature type="region of interest" description="Disordered" evidence="1">
    <location>
        <begin position="1"/>
        <end position="24"/>
    </location>
</feature>
<evidence type="ECO:0000259" key="2">
    <source>
        <dbReference type="Pfam" id="PF13847"/>
    </source>
</evidence>
<feature type="domain" description="Methyltransferase" evidence="2">
    <location>
        <begin position="38"/>
        <end position="146"/>
    </location>
</feature>
<organism evidence="3">
    <name type="scientific">Mycobacterium triplex</name>
    <dbReference type="NCBI Taxonomy" id="47839"/>
    <lineage>
        <taxon>Bacteria</taxon>
        <taxon>Bacillati</taxon>
        <taxon>Actinomycetota</taxon>
        <taxon>Actinomycetes</taxon>
        <taxon>Mycobacteriales</taxon>
        <taxon>Mycobacteriaceae</taxon>
        <taxon>Mycobacterium</taxon>
        <taxon>Mycobacterium simiae complex</taxon>
    </lineage>
</organism>
<dbReference type="HOGENOM" id="CLU_057148_1_0_11"/>
<gene>
    <name evidence="4" type="ORF">AWC29_15280</name>
    <name evidence="3" type="ORF">BN973_05285</name>
</gene>
<accession>A0A024K493</accession>
<dbReference type="Proteomes" id="UP000193710">
    <property type="component" value="Unassembled WGS sequence"/>
</dbReference>
<dbReference type="CDD" id="cd02440">
    <property type="entry name" value="AdoMet_MTases"/>
    <property type="match status" value="1"/>
</dbReference>
<dbReference type="OrthoDB" id="9795634at2"/>
<dbReference type="EMBL" id="LQPY01000019">
    <property type="protein sequence ID" value="ORX04386.1"/>
    <property type="molecule type" value="Genomic_DNA"/>
</dbReference>
<evidence type="ECO:0000256" key="1">
    <source>
        <dbReference type="SAM" id="MobiDB-lite"/>
    </source>
</evidence>
<dbReference type="GO" id="GO:0032259">
    <property type="term" value="P:methylation"/>
    <property type="evidence" value="ECO:0007669"/>
    <property type="project" value="UniProtKB-KW"/>
</dbReference>
<dbReference type="STRING" id="47839.BN973_05285"/>
<dbReference type="Pfam" id="PF13847">
    <property type="entry name" value="Methyltransf_31"/>
    <property type="match status" value="1"/>
</dbReference>
<dbReference type="SUPFAM" id="SSF53335">
    <property type="entry name" value="S-adenosyl-L-methionine-dependent methyltransferases"/>
    <property type="match status" value="1"/>
</dbReference>
<evidence type="ECO:0000313" key="4">
    <source>
        <dbReference type="EMBL" id="ORX04386.1"/>
    </source>
</evidence>
<evidence type="ECO:0000313" key="5">
    <source>
        <dbReference type="Proteomes" id="UP000193710"/>
    </source>
</evidence>
<dbReference type="EMBL" id="HG964446">
    <property type="protein sequence ID" value="CDO90885.1"/>
    <property type="molecule type" value="Genomic_DNA"/>
</dbReference>
<dbReference type="InterPro" id="IPR025714">
    <property type="entry name" value="Methyltranfer_dom"/>
</dbReference>
<keyword evidence="3" id="KW-0489">Methyltransferase</keyword>
<reference evidence="3" key="1">
    <citation type="journal article" date="2014" name="Genome Announc.">
        <title>Draft Genome Sequence of Mycobacterium triplex DSM 44626.</title>
        <authorList>
            <person name="Sassi M."/>
            <person name="Croce O."/>
            <person name="Robert C."/>
            <person name="Raoult D."/>
            <person name="Drancourt M."/>
        </authorList>
    </citation>
    <scope>NUCLEOTIDE SEQUENCE [LARGE SCALE GENOMIC DNA]</scope>
    <source>
        <strain evidence="3">DSM 44626</strain>
    </source>
</reference>
<reference evidence="4 5" key="3">
    <citation type="submission" date="2016-01" db="EMBL/GenBank/DDBJ databases">
        <title>The new phylogeny of the genus Mycobacterium.</title>
        <authorList>
            <person name="Tarcisio F."/>
            <person name="Conor M."/>
            <person name="Antonella G."/>
            <person name="Elisabetta G."/>
            <person name="Giulia F.S."/>
            <person name="Sara T."/>
            <person name="Anna F."/>
            <person name="Clotilde B."/>
            <person name="Roberto B."/>
            <person name="Veronica D.S."/>
            <person name="Fabio R."/>
            <person name="Monica P."/>
            <person name="Olivier J."/>
            <person name="Enrico T."/>
            <person name="Nicola S."/>
        </authorList>
    </citation>
    <scope>NUCLEOTIDE SEQUENCE [LARGE SCALE GENOMIC DNA]</scope>
    <source>
        <strain evidence="4 5">DSM 44626</strain>
    </source>
</reference>
<keyword evidence="5" id="KW-1185">Reference proteome</keyword>
<evidence type="ECO:0000313" key="3">
    <source>
        <dbReference type="EMBL" id="CDO90885.1"/>
    </source>
</evidence>
<dbReference type="GO" id="GO:0008168">
    <property type="term" value="F:methyltransferase activity"/>
    <property type="evidence" value="ECO:0007669"/>
    <property type="project" value="UniProtKB-KW"/>
</dbReference>
<feature type="compositionally biased region" description="Basic and acidic residues" evidence="1">
    <location>
        <begin position="1"/>
        <end position="18"/>
    </location>
</feature>
<protein>
    <submittedName>
        <fullName evidence="4">Methyltransferase type 11</fullName>
    </submittedName>
    <submittedName>
        <fullName evidence="3">Methyltransferase-UbiE family protein</fullName>
    </submittedName>
</protein>
<dbReference type="AlphaFoldDB" id="A0A024K493"/>
<dbReference type="RefSeq" id="WP_036471584.1">
    <property type="nucleotide sequence ID" value="NZ_HG964446.1"/>
</dbReference>